<dbReference type="Proteomes" id="UP000078348">
    <property type="component" value="Unassembled WGS sequence"/>
</dbReference>
<dbReference type="EMBL" id="LXWW01000012">
    <property type="protein sequence ID" value="OAO17932.1"/>
    <property type="molecule type" value="Genomic_DNA"/>
</dbReference>
<proteinExistence type="predicted"/>
<organism evidence="2 3">
    <name type="scientific">Blastocystis sp. subtype 1 (strain ATCC 50177 / NandII)</name>
    <dbReference type="NCBI Taxonomy" id="478820"/>
    <lineage>
        <taxon>Eukaryota</taxon>
        <taxon>Sar</taxon>
        <taxon>Stramenopiles</taxon>
        <taxon>Bigyra</taxon>
        <taxon>Opalozoa</taxon>
        <taxon>Opalinata</taxon>
        <taxon>Blastocystidae</taxon>
        <taxon>Blastocystis</taxon>
    </lineage>
</organism>
<accession>A0A196SP21</accession>
<evidence type="ECO:0000313" key="3">
    <source>
        <dbReference type="Proteomes" id="UP000078348"/>
    </source>
</evidence>
<evidence type="ECO:0000313" key="2">
    <source>
        <dbReference type="EMBL" id="OAO17932.1"/>
    </source>
</evidence>
<protein>
    <submittedName>
        <fullName evidence="2">Uncharacterized protein</fullName>
    </submittedName>
</protein>
<evidence type="ECO:0000256" key="1">
    <source>
        <dbReference type="SAM" id="MobiDB-lite"/>
    </source>
</evidence>
<dbReference type="AlphaFoldDB" id="A0A196SP21"/>
<gene>
    <name evidence="2" type="ORF">AV274_0265</name>
</gene>
<keyword evidence="3" id="KW-1185">Reference proteome</keyword>
<feature type="region of interest" description="Disordered" evidence="1">
    <location>
        <begin position="119"/>
        <end position="201"/>
    </location>
</feature>
<sequence>MSTNPSNVDATSAVDNEYTVILNKRIRAYKKKLERISVLKSKENLDREQKELCAHADVYSAILNELMSIKAQFAAVIPMSVSPVEKEPQEATPVEVAPIKEQLPVFDEQKEVPAVEEFAEPIEEKPAEEMPVEEEEVKEMPIEKEEVKEVEKPATPKEAEKQGERRLRYRGRKEEAGRRPHYPRREKNNYRRNGVRGLGKKDVEEGWVMPKKVTYVRSAEQE</sequence>
<comment type="caution">
    <text evidence="2">The sequence shown here is derived from an EMBL/GenBank/DDBJ whole genome shotgun (WGS) entry which is preliminary data.</text>
</comment>
<name>A0A196SP21_BLAHN</name>
<reference evidence="2 3" key="1">
    <citation type="submission" date="2016-05" db="EMBL/GenBank/DDBJ databases">
        <title>Nuclear genome of Blastocystis sp. subtype 1 NandII.</title>
        <authorList>
            <person name="Gentekaki E."/>
            <person name="Curtis B."/>
            <person name="Stairs C."/>
            <person name="Eme L."/>
            <person name="Herman E."/>
            <person name="Klimes V."/>
            <person name="Arias M.C."/>
            <person name="Elias M."/>
            <person name="Hilliou F."/>
            <person name="Klute M."/>
            <person name="Malik S.-B."/>
            <person name="Pightling A."/>
            <person name="Rachubinski R."/>
            <person name="Salas D."/>
            <person name="Schlacht A."/>
            <person name="Suga H."/>
            <person name="Archibald J."/>
            <person name="Ball S.G."/>
            <person name="Clark G."/>
            <person name="Dacks J."/>
            <person name="Van Der Giezen M."/>
            <person name="Tsaousis A."/>
            <person name="Roger A."/>
        </authorList>
    </citation>
    <scope>NUCLEOTIDE SEQUENCE [LARGE SCALE GENOMIC DNA]</scope>
    <source>
        <strain evidence="3">ATCC 50177 / NandII</strain>
    </source>
</reference>
<dbReference type="OrthoDB" id="69150at2759"/>
<feature type="compositionally biased region" description="Basic and acidic residues" evidence="1">
    <location>
        <begin position="138"/>
        <end position="189"/>
    </location>
</feature>